<name>A0AAE0RQA1_9BIVA</name>
<organism evidence="2 3">
    <name type="scientific">Potamilus streckersoni</name>
    <dbReference type="NCBI Taxonomy" id="2493646"/>
    <lineage>
        <taxon>Eukaryota</taxon>
        <taxon>Metazoa</taxon>
        <taxon>Spiralia</taxon>
        <taxon>Lophotrochozoa</taxon>
        <taxon>Mollusca</taxon>
        <taxon>Bivalvia</taxon>
        <taxon>Autobranchia</taxon>
        <taxon>Heteroconchia</taxon>
        <taxon>Palaeoheterodonta</taxon>
        <taxon>Unionida</taxon>
        <taxon>Unionoidea</taxon>
        <taxon>Unionidae</taxon>
        <taxon>Ambleminae</taxon>
        <taxon>Lampsilini</taxon>
        <taxon>Potamilus</taxon>
    </lineage>
</organism>
<keyword evidence="1" id="KW-1133">Transmembrane helix</keyword>
<dbReference type="Proteomes" id="UP001195483">
    <property type="component" value="Unassembled WGS sequence"/>
</dbReference>
<reference evidence="2" key="3">
    <citation type="submission" date="2023-05" db="EMBL/GenBank/DDBJ databases">
        <authorList>
            <person name="Smith C.H."/>
        </authorList>
    </citation>
    <scope>NUCLEOTIDE SEQUENCE</scope>
    <source>
        <strain evidence="2">CHS0354</strain>
        <tissue evidence="2">Mantle</tissue>
    </source>
</reference>
<accession>A0AAE0RQA1</accession>
<reference evidence="2" key="2">
    <citation type="journal article" date="2021" name="Genome Biol. Evol.">
        <title>Developing a high-quality reference genome for a parasitic bivalve with doubly uniparental inheritance (Bivalvia: Unionida).</title>
        <authorList>
            <person name="Smith C.H."/>
        </authorList>
    </citation>
    <scope>NUCLEOTIDE SEQUENCE</scope>
    <source>
        <strain evidence="2">CHS0354</strain>
        <tissue evidence="2">Mantle</tissue>
    </source>
</reference>
<dbReference type="AlphaFoldDB" id="A0AAE0RQA1"/>
<comment type="caution">
    <text evidence="2">The sequence shown here is derived from an EMBL/GenBank/DDBJ whole genome shotgun (WGS) entry which is preliminary data.</text>
</comment>
<evidence type="ECO:0000313" key="2">
    <source>
        <dbReference type="EMBL" id="KAK3577748.1"/>
    </source>
</evidence>
<keyword evidence="1" id="KW-0472">Membrane</keyword>
<evidence type="ECO:0000313" key="3">
    <source>
        <dbReference type="Proteomes" id="UP001195483"/>
    </source>
</evidence>
<proteinExistence type="predicted"/>
<evidence type="ECO:0000256" key="1">
    <source>
        <dbReference type="SAM" id="Phobius"/>
    </source>
</evidence>
<reference evidence="2" key="1">
    <citation type="journal article" date="2021" name="Genome Biol. Evol.">
        <title>A High-Quality Reference Genome for a Parasitic Bivalve with Doubly Uniparental Inheritance (Bivalvia: Unionida).</title>
        <authorList>
            <person name="Smith C.H."/>
        </authorList>
    </citation>
    <scope>NUCLEOTIDE SEQUENCE</scope>
    <source>
        <strain evidence="2">CHS0354</strain>
    </source>
</reference>
<gene>
    <name evidence="2" type="ORF">CHS0354_015785</name>
</gene>
<keyword evidence="3" id="KW-1185">Reference proteome</keyword>
<dbReference type="EMBL" id="JAEAOA010000983">
    <property type="protein sequence ID" value="KAK3577748.1"/>
    <property type="molecule type" value="Genomic_DNA"/>
</dbReference>
<feature type="transmembrane region" description="Helical" evidence="1">
    <location>
        <begin position="20"/>
        <end position="38"/>
    </location>
</feature>
<keyword evidence="1" id="KW-0812">Transmembrane</keyword>
<protein>
    <submittedName>
        <fullName evidence="2">Uncharacterized protein</fullName>
    </submittedName>
</protein>
<sequence>MHHFHLIILLFDMFRKKFRVVILLIAITILLGILMTYVKFYQPRTVPCFQVTLQHFVSTTNNSNIRVSGISGHQFEKRRRDSCSKHNHAAFLKSRGYGGQGLGMECPEN</sequence>